<dbReference type="InterPro" id="IPR008332">
    <property type="entry name" value="MethylG_MeTrfase_N"/>
</dbReference>
<dbReference type="AlphaFoldDB" id="A0A2R6A7L9"/>
<evidence type="ECO:0000259" key="10">
    <source>
        <dbReference type="Pfam" id="PF01035"/>
    </source>
</evidence>
<evidence type="ECO:0000313" key="12">
    <source>
        <dbReference type="EMBL" id="PSN82396.1"/>
    </source>
</evidence>
<feature type="domain" description="Methylated-DNA-[protein]-cysteine S-methyltransferase DNA binding" evidence="10">
    <location>
        <begin position="69"/>
        <end position="146"/>
    </location>
</feature>
<gene>
    <name evidence="9" type="primary">ogt</name>
    <name evidence="12" type="ORF">B9Q01_08130</name>
</gene>
<comment type="function">
    <text evidence="9">Involved in the cellular defense against the biological effects of O6-methylguanine (O6-MeG) and O4-methylthymine (O4-MeT) in DNA. Repairs the methylated nucleobase in DNA by stoichiometrically transferring the methyl group to a cysteine residue in the enzyme. This is a suicide reaction: the enzyme is irreversibly inactivated.</text>
</comment>
<dbReference type="FunFam" id="1.10.10.10:FF:000214">
    <property type="entry name" value="Methylated-DNA--protein-cysteine methyltransferase"/>
    <property type="match status" value="1"/>
</dbReference>
<name>A0A2R6A7L9_9ARCH</name>
<accession>A0A2R6A7L9</accession>
<dbReference type="EC" id="2.1.1.63" evidence="9"/>
<dbReference type="PANTHER" id="PTHR10815:SF13">
    <property type="entry name" value="METHYLATED-DNA--PROTEIN-CYSTEINE METHYLTRANSFERASE"/>
    <property type="match status" value="1"/>
</dbReference>
<comment type="subcellular location">
    <subcellularLocation>
        <location evidence="9">Cytoplasm</location>
    </subcellularLocation>
</comment>
<keyword evidence="3 9" id="KW-0963">Cytoplasm</keyword>
<dbReference type="GO" id="GO:0003908">
    <property type="term" value="F:methylated-DNA-[protein]-cysteine S-methyltransferase activity"/>
    <property type="evidence" value="ECO:0007669"/>
    <property type="project" value="UniProtKB-UniRule"/>
</dbReference>
<evidence type="ECO:0000256" key="7">
    <source>
        <dbReference type="ARBA" id="ARBA00023204"/>
    </source>
</evidence>
<dbReference type="Pfam" id="PF02870">
    <property type="entry name" value="Methyltransf_1N"/>
    <property type="match status" value="1"/>
</dbReference>
<comment type="catalytic activity">
    <reaction evidence="1 9">
        <text>a 4-O-methyl-thymidine in DNA + L-cysteinyl-[protein] = a thymidine in DNA + S-methyl-L-cysteinyl-[protein]</text>
        <dbReference type="Rhea" id="RHEA:53428"/>
        <dbReference type="Rhea" id="RHEA-COMP:10131"/>
        <dbReference type="Rhea" id="RHEA-COMP:10132"/>
        <dbReference type="Rhea" id="RHEA-COMP:13555"/>
        <dbReference type="Rhea" id="RHEA-COMP:13556"/>
        <dbReference type="ChEBI" id="CHEBI:29950"/>
        <dbReference type="ChEBI" id="CHEBI:82612"/>
        <dbReference type="ChEBI" id="CHEBI:137386"/>
        <dbReference type="ChEBI" id="CHEBI:137387"/>
        <dbReference type="EC" id="2.1.1.63"/>
    </reaction>
</comment>
<comment type="caution">
    <text evidence="12">The sequence shown here is derived from an EMBL/GenBank/DDBJ whole genome shotgun (WGS) entry which is preliminary data.</text>
</comment>
<feature type="domain" description="Methylguanine DNA methyltransferase ribonuclease-like" evidence="11">
    <location>
        <begin position="1"/>
        <end position="64"/>
    </location>
</feature>
<evidence type="ECO:0000256" key="1">
    <source>
        <dbReference type="ARBA" id="ARBA00001286"/>
    </source>
</evidence>
<dbReference type="InterPro" id="IPR023546">
    <property type="entry name" value="MGMT"/>
</dbReference>
<comment type="catalytic activity">
    <reaction evidence="8 9">
        <text>a 6-O-methyl-2'-deoxyguanosine in DNA + L-cysteinyl-[protein] = S-methyl-L-cysteinyl-[protein] + a 2'-deoxyguanosine in DNA</text>
        <dbReference type="Rhea" id="RHEA:24000"/>
        <dbReference type="Rhea" id="RHEA-COMP:10131"/>
        <dbReference type="Rhea" id="RHEA-COMP:10132"/>
        <dbReference type="Rhea" id="RHEA-COMP:11367"/>
        <dbReference type="Rhea" id="RHEA-COMP:11368"/>
        <dbReference type="ChEBI" id="CHEBI:29950"/>
        <dbReference type="ChEBI" id="CHEBI:82612"/>
        <dbReference type="ChEBI" id="CHEBI:85445"/>
        <dbReference type="ChEBI" id="CHEBI:85448"/>
        <dbReference type="EC" id="2.1.1.63"/>
    </reaction>
</comment>
<sequence length="152" mass="17332">MYFEYVSTPVGVYKIVADERAIVSLSLTENKWESAPNDLTKECKKQLLEYFYGKRKIFKIQVEPKGTRFQKLVWEELLKIPYGETRTYKQVAHALNTEGYRAIGQACSKNPIEIVIPCHRVLSEKGLGGYSAGLNVKLFLLKLEGAQLNFVP</sequence>
<dbReference type="Gene3D" id="3.30.160.70">
    <property type="entry name" value="Methylated DNA-protein cysteine methyltransferase domain"/>
    <property type="match status" value="1"/>
</dbReference>
<dbReference type="InterPro" id="IPR001497">
    <property type="entry name" value="MethylDNA_cys_MeTrfase_AS"/>
</dbReference>
<evidence type="ECO:0000256" key="4">
    <source>
        <dbReference type="ARBA" id="ARBA00022603"/>
    </source>
</evidence>
<evidence type="ECO:0000259" key="11">
    <source>
        <dbReference type="Pfam" id="PF02870"/>
    </source>
</evidence>
<dbReference type="HAMAP" id="MF_00772">
    <property type="entry name" value="OGT"/>
    <property type="match status" value="1"/>
</dbReference>
<dbReference type="GO" id="GO:0005737">
    <property type="term" value="C:cytoplasm"/>
    <property type="evidence" value="ECO:0007669"/>
    <property type="project" value="UniProtKB-SubCell"/>
</dbReference>
<dbReference type="SUPFAM" id="SSF53155">
    <property type="entry name" value="Methylated DNA-protein cysteine methyltransferase domain"/>
    <property type="match status" value="1"/>
</dbReference>
<evidence type="ECO:0000256" key="6">
    <source>
        <dbReference type="ARBA" id="ARBA00022763"/>
    </source>
</evidence>
<reference evidence="12 13" key="1">
    <citation type="submission" date="2017-04" db="EMBL/GenBank/DDBJ databases">
        <title>Novel microbial lineages endemic to geothermal iron-oxide mats fill important gaps in the evolutionary history of Archaea.</title>
        <authorList>
            <person name="Jay Z.J."/>
            <person name="Beam J.P."/>
            <person name="Dlakic M."/>
            <person name="Rusch D.B."/>
            <person name="Kozubal M.A."/>
            <person name="Inskeep W.P."/>
        </authorList>
    </citation>
    <scope>NUCLEOTIDE SEQUENCE [LARGE SCALE GENOMIC DNA]</scope>
    <source>
        <strain evidence="12">OSP_D</strain>
    </source>
</reference>
<protein>
    <recommendedName>
        <fullName evidence="9">Methylated-DNA--protein-cysteine methyltransferase</fullName>
        <ecNumber evidence="9">2.1.1.63</ecNumber>
    </recommendedName>
    <alternativeName>
        <fullName evidence="9">6-O-methylguanine-DNA methyltransferase</fullName>
        <shortName evidence="9">MGMT</shortName>
    </alternativeName>
    <alternativeName>
        <fullName evidence="9">O-6-methylguanine-DNA-alkyltransferase</fullName>
    </alternativeName>
</protein>
<keyword evidence="7 9" id="KW-0234">DNA repair</keyword>
<dbReference type="InterPro" id="IPR036631">
    <property type="entry name" value="MGMT_N_sf"/>
</dbReference>
<keyword evidence="5 9" id="KW-0808">Transferase</keyword>
<dbReference type="SUPFAM" id="SSF46767">
    <property type="entry name" value="Methylated DNA-protein cysteine methyltransferase, C-terminal domain"/>
    <property type="match status" value="1"/>
</dbReference>
<keyword evidence="6 9" id="KW-0227">DNA damage</keyword>
<dbReference type="Gene3D" id="1.10.10.10">
    <property type="entry name" value="Winged helix-like DNA-binding domain superfamily/Winged helix DNA-binding domain"/>
    <property type="match status" value="1"/>
</dbReference>
<dbReference type="GO" id="GO:0032259">
    <property type="term" value="P:methylation"/>
    <property type="evidence" value="ECO:0007669"/>
    <property type="project" value="UniProtKB-KW"/>
</dbReference>
<evidence type="ECO:0000256" key="3">
    <source>
        <dbReference type="ARBA" id="ARBA00022490"/>
    </source>
</evidence>
<dbReference type="EMBL" id="NEXC01000077">
    <property type="protein sequence ID" value="PSN82396.1"/>
    <property type="molecule type" value="Genomic_DNA"/>
</dbReference>
<comment type="miscellaneous">
    <text evidence="9">This enzyme catalyzes only one turnover and therefore is not strictly catalytic. According to one definition, an enzyme is a biocatalyst that acts repeatedly and over many reaction cycles.</text>
</comment>
<evidence type="ECO:0000256" key="9">
    <source>
        <dbReference type="HAMAP-Rule" id="MF_00772"/>
    </source>
</evidence>
<dbReference type="CDD" id="cd06445">
    <property type="entry name" value="ATase"/>
    <property type="match status" value="1"/>
</dbReference>
<proteinExistence type="inferred from homology"/>
<dbReference type="InterPro" id="IPR036388">
    <property type="entry name" value="WH-like_DNA-bd_sf"/>
</dbReference>
<organism evidence="12 13">
    <name type="scientific">Candidatus Marsarchaeota G1 archaeon OSP_D</name>
    <dbReference type="NCBI Taxonomy" id="1978155"/>
    <lineage>
        <taxon>Archaea</taxon>
        <taxon>Candidatus Marsarchaeota</taxon>
        <taxon>Candidatus Marsarchaeota group 1</taxon>
    </lineage>
</organism>
<feature type="active site" description="Nucleophile; methyl group acceptor" evidence="9">
    <location>
        <position position="118"/>
    </location>
</feature>
<dbReference type="InterPro" id="IPR014048">
    <property type="entry name" value="MethylDNA_cys_MeTrfase_DNA-bd"/>
</dbReference>
<dbReference type="InterPro" id="IPR036217">
    <property type="entry name" value="MethylDNA_cys_MeTrfase_DNAb"/>
</dbReference>
<dbReference type="PANTHER" id="PTHR10815">
    <property type="entry name" value="METHYLATED-DNA--PROTEIN-CYSTEINE METHYLTRANSFERASE"/>
    <property type="match status" value="1"/>
</dbReference>
<dbReference type="PROSITE" id="PS00374">
    <property type="entry name" value="MGMT"/>
    <property type="match status" value="1"/>
</dbReference>
<dbReference type="GO" id="GO:0006307">
    <property type="term" value="P:DNA alkylation repair"/>
    <property type="evidence" value="ECO:0007669"/>
    <property type="project" value="UniProtKB-UniRule"/>
</dbReference>
<keyword evidence="4 9" id="KW-0489">Methyltransferase</keyword>
<dbReference type="Proteomes" id="UP000240880">
    <property type="component" value="Unassembled WGS sequence"/>
</dbReference>
<comment type="similarity">
    <text evidence="2 9">Belongs to the MGMT family.</text>
</comment>
<evidence type="ECO:0000313" key="13">
    <source>
        <dbReference type="Proteomes" id="UP000240880"/>
    </source>
</evidence>
<evidence type="ECO:0000256" key="2">
    <source>
        <dbReference type="ARBA" id="ARBA00008711"/>
    </source>
</evidence>
<dbReference type="NCBIfam" id="TIGR00589">
    <property type="entry name" value="ogt"/>
    <property type="match status" value="1"/>
</dbReference>
<dbReference type="Pfam" id="PF01035">
    <property type="entry name" value="DNA_binding_1"/>
    <property type="match status" value="1"/>
</dbReference>
<evidence type="ECO:0000256" key="8">
    <source>
        <dbReference type="ARBA" id="ARBA00049348"/>
    </source>
</evidence>
<evidence type="ECO:0000256" key="5">
    <source>
        <dbReference type="ARBA" id="ARBA00022679"/>
    </source>
</evidence>